<protein>
    <submittedName>
        <fullName evidence="1">Uncharacterized protein</fullName>
    </submittedName>
</protein>
<dbReference type="EMBL" id="CM023485">
    <property type="protein sequence ID" value="KAH6930153.1"/>
    <property type="molecule type" value="Genomic_DNA"/>
</dbReference>
<evidence type="ECO:0000313" key="1">
    <source>
        <dbReference type="EMBL" id="KAH6930153.1"/>
    </source>
</evidence>
<organism evidence="1 2">
    <name type="scientific">Hyalomma asiaticum</name>
    <name type="common">Tick</name>
    <dbReference type="NCBI Taxonomy" id="266040"/>
    <lineage>
        <taxon>Eukaryota</taxon>
        <taxon>Metazoa</taxon>
        <taxon>Ecdysozoa</taxon>
        <taxon>Arthropoda</taxon>
        <taxon>Chelicerata</taxon>
        <taxon>Arachnida</taxon>
        <taxon>Acari</taxon>
        <taxon>Parasitiformes</taxon>
        <taxon>Ixodida</taxon>
        <taxon>Ixodoidea</taxon>
        <taxon>Ixodidae</taxon>
        <taxon>Hyalomminae</taxon>
        <taxon>Hyalomma</taxon>
    </lineage>
</organism>
<proteinExistence type="predicted"/>
<dbReference type="Proteomes" id="UP000821845">
    <property type="component" value="Chromosome 5"/>
</dbReference>
<gene>
    <name evidence="1" type="ORF">HPB50_011070</name>
</gene>
<keyword evidence="2" id="KW-1185">Reference proteome</keyword>
<evidence type="ECO:0000313" key="2">
    <source>
        <dbReference type="Proteomes" id="UP000821845"/>
    </source>
</evidence>
<comment type="caution">
    <text evidence="1">The sequence shown here is derived from an EMBL/GenBank/DDBJ whole genome shotgun (WGS) entry which is preliminary data.</text>
</comment>
<sequence length="308" mass="34198">MVAKWYALHDIGSVRAHSQRAKFQGANEEPFMTTDDERLTWLEVDFIAYLEELQRSGCKSRNRMTKETYEATVLTTRSTVALIEYLLDHVNFRYVLTRGLNSDPVESLFSCFRQYNGGNDRVDARAAVFTAEKLLKVGILQAAKNGNAPISSEANASIKVDVKKEGPVPMPSGLVLAARELSSEMEYLSSWSDTRADIELAPVAYLAGYLVRVCEEKVATRGPYRISSSPSTECCNNAVRHAIRAAAPDWVARPGVRRFRQESEGRIVSVKGSGGFKLRAGGAVTRDEEAPAAAPDRRKYGALWRDRN</sequence>
<name>A0ACB7S908_HYAAI</name>
<accession>A0ACB7S908</accession>
<reference evidence="1" key="1">
    <citation type="submission" date="2020-05" db="EMBL/GenBank/DDBJ databases">
        <title>Large-scale comparative analyses of tick genomes elucidate their genetic diversity and vector capacities.</title>
        <authorList>
            <person name="Jia N."/>
            <person name="Wang J."/>
            <person name="Shi W."/>
            <person name="Du L."/>
            <person name="Sun Y."/>
            <person name="Zhan W."/>
            <person name="Jiang J."/>
            <person name="Wang Q."/>
            <person name="Zhang B."/>
            <person name="Ji P."/>
            <person name="Sakyi L.B."/>
            <person name="Cui X."/>
            <person name="Yuan T."/>
            <person name="Jiang B."/>
            <person name="Yang W."/>
            <person name="Lam T.T.-Y."/>
            <person name="Chang Q."/>
            <person name="Ding S."/>
            <person name="Wang X."/>
            <person name="Zhu J."/>
            <person name="Ruan X."/>
            <person name="Zhao L."/>
            <person name="Wei J."/>
            <person name="Que T."/>
            <person name="Du C."/>
            <person name="Cheng J."/>
            <person name="Dai P."/>
            <person name="Han X."/>
            <person name="Huang E."/>
            <person name="Gao Y."/>
            <person name="Liu J."/>
            <person name="Shao H."/>
            <person name="Ye R."/>
            <person name="Li L."/>
            <person name="Wei W."/>
            <person name="Wang X."/>
            <person name="Wang C."/>
            <person name="Yang T."/>
            <person name="Huo Q."/>
            <person name="Li W."/>
            <person name="Guo W."/>
            <person name="Chen H."/>
            <person name="Zhou L."/>
            <person name="Ni X."/>
            <person name="Tian J."/>
            <person name="Zhou Y."/>
            <person name="Sheng Y."/>
            <person name="Liu T."/>
            <person name="Pan Y."/>
            <person name="Xia L."/>
            <person name="Li J."/>
            <person name="Zhao F."/>
            <person name="Cao W."/>
        </authorList>
    </citation>
    <scope>NUCLEOTIDE SEQUENCE</scope>
    <source>
        <strain evidence="1">Hyas-2018</strain>
    </source>
</reference>